<dbReference type="RefSeq" id="WP_243067556.1">
    <property type="nucleotide sequence ID" value="NZ_JAIVFK010000009.1"/>
</dbReference>
<feature type="region of interest" description="Disordered" evidence="1">
    <location>
        <begin position="244"/>
        <end position="267"/>
    </location>
</feature>
<proteinExistence type="predicted"/>
<protein>
    <submittedName>
        <fullName evidence="2">DUF1365 family protein</fullName>
    </submittedName>
</protein>
<evidence type="ECO:0000256" key="1">
    <source>
        <dbReference type="SAM" id="MobiDB-lite"/>
    </source>
</evidence>
<gene>
    <name evidence="2" type="ORF">K2U94_12685</name>
</gene>
<name>A0ABS9Z7L5_9HYPH</name>
<feature type="compositionally biased region" description="Pro residues" evidence="1">
    <location>
        <begin position="258"/>
        <end position="267"/>
    </location>
</feature>
<evidence type="ECO:0000313" key="3">
    <source>
        <dbReference type="Proteomes" id="UP001139104"/>
    </source>
</evidence>
<accession>A0ABS9Z7L5</accession>
<dbReference type="InterPro" id="IPR010775">
    <property type="entry name" value="DUF1365"/>
</dbReference>
<dbReference type="Proteomes" id="UP001139104">
    <property type="component" value="Unassembled WGS sequence"/>
</dbReference>
<dbReference type="Pfam" id="PF07103">
    <property type="entry name" value="DUF1365"/>
    <property type="match status" value="1"/>
</dbReference>
<evidence type="ECO:0000313" key="2">
    <source>
        <dbReference type="EMBL" id="MCI4683613.1"/>
    </source>
</evidence>
<keyword evidence="3" id="KW-1185">Reference proteome</keyword>
<sequence>MSESALYAGLVTHHRVRPRDHRLAYRIYSLLLDLDELDALDRRLRLFSVDRFNLFSFHSRDRGDGSVRDLRAQVEDAMRGAGVEPDGGKILLLTMPRLLGSAFNPLSVFYCRRKSGELAAVLWEVDNTFGERHAYMIPVEGDGRGEIVQSCGKNFYVSPFMNMALDYRFRLRAPDDLLSLVIEVSDPSGLLLTARYQARREALSDFNLLRRFFATPLLTLRVLGGIHWEALKLWRKGIRLRPKPSPPKDRVTFVRAAPPVPGKPGMD</sequence>
<reference evidence="2" key="1">
    <citation type="journal article" date="2022" name="ISME J.">
        <title>Identification of active gaseous-alkane degraders at natural gas seeps.</title>
        <authorList>
            <person name="Farhan Ul Haque M."/>
            <person name="Hernandez M."/>
            <person name="Crombie A.T."/>
            <person name="Murrell J.C."/>
        </authorList>
    </citation>
    <scope>NUCLEOTIDE SEQUENCE</scope>
    <source>
        <strain evidence="2">PC2</strain>
    </source>
</reference>
<organism evidence="2 3">
    <name type="scientific">Candidatus Rhodoblastus alkanivorans</name>
    <dbReference type="NCBI Taxonomy" id="2954117"/>
    <lineage>
        <taxon>Bacteria</taxon>
        <taxon>Pseudomonadati</taxon>
        <taxon>Pseudomonadota</taxon>
        <taxon>Alphaproteobacteria</taxon>
        <taxon>Hyphomicrobiales</taxon>
        <taxon>Rhodoblastaceae</taxon>
        <taxon>Rhodoblastus</taxon>
    </lineage>
</organism>
<dbReference type="PANTHER" id="PTHR33973:SF4">
    <property type="entry name" value="OS07G0153300 PROTEIN"/>
    <property type="match status" value="1"/>
</dbReference>
<comment type="caution">
    <text evidence="2">The sequence shown here is derived from an EMBL/GenBank/DDBJ whole genome shotgun (WGS) entry which is preliminary data.</text>
</comment>
<dbReference type="PANTHER" id="PTHR33973">
    <property type="entry name" value="OS07G0153300 PROTEIN"/>
    <property type="match status" value="1"/>
</dbReference>
<dbReference type="EMBL" id="JAIVFP010000001">
    <property type="protein sequence ID" value="MCI4683613.1"/>
    <property type="molecule type" value="Genomic_DNA"/>
</dbReference>